<keyword evidence="2" id="KW-0472">Membrane</keyword>
<reference evidence="3 4" key="1">
    <citation type="submission" date="2019-08" db="EMBL/GenBank/DDBJ databases">
        <title>In-depth cultivation of the pig gut microbiome towards novel bacterial diversity and tailored functional studies.</title>
        <authorList>
            <person name="Wylensek D."/>
            <person name="Hitch T.C.A."/>
            <person name="Clavel T."/>
        </authorList>
    </citation>
    <scope>NUCLEOTIDE SEQUENCE [LARGE SCALE GENOMIC DNA]</scope>
    <source>
        <strain evidence="3 4">SM-530-WT-4B</strain>
    </source>
</reference>
<dbReference type="InterPro" id="IPR002696">
    <property type="entry name" value="Membr_insert_effic_factor_YidD"/>
</dbReference>
<dbReference type="Proteomes" id="UP000473699">
    <property type="component" value="Unassembled WGS sequence"/>
</dbReference>
<comment type="function">
    <text evidence="2">Could be involved in insertion of integral membrane proteins into the membrane.</text>
</comment>
<evidence type="ECO:0000256" key="2">
    <source>
        <dbReference type="HAMAP-Rule" id="MF_00386"/>
    </source>
</evidence>
<comment type="similarity">
    <text evidence="2">Belongs to the UPF0161 family.</text>
</comment>
<dbReference type="AlphaFoldDB" id="A0A6L5YA53"/>
<evidence type="ECO:0000313" key="4">
    <source>
        <dbReference type="Proteomes" id="UP000473699"/>
    </source>
</evidence>
<dbReference type="PANTHER" id="PTHR33383:SF1">
    <property type="entry name" value="MEMBRANE PROTEIN INSERTION EFFICIENCY FACTOR-RELATED"/>
    <property type="match status" value="1"/>
</dbReference>
<evidence type="ECO:0000313" key="3">
    <source>
        <dbReference type="EMBL" id="MST55184.1"/>
    </source>
</evidence>
<comment type="caution">
    <text evidence="3">The sequence shown here is derived from an EMBL/GenBank/DDBJ whole genome shotgun (WGS) entry which is preliminary data.</text>
</comment>
<dbReference type="HAMAP" id="MF_00386">
    <property type="entry name" value="UPF0161_YidD"/>
    <property type="match status" value="1"/>
</dbReference>
<dbReference type="Pfam" id="PF01809">
    <property type="entry name" value="YidD"/>
    <property type="match status" value="1"/>
</dbReference>
<proteinExistence type="inferred from homology"/>
<keyword evidence="4" id="KW-1185">Reference proteome</keyword>
<dbReference type="EMBL" id="VUNH01000003">
    <property type="protein sequence ID" value="MST55184.1"/>
    <property type="molecule type" value="Genomic_DNA"/>
</dbReference>
<organism evidence="3 4">
    <name type="scientific">Pyramidobacter porci</name>
    <dbReference type="NCBI Taxonomy" id="2605789"/>
    <lineage>
        <taxon>Bacteria</taxon>
        <taxon>Thermotogati</taxon>
        <taxon>Synergistota</taxon>
        <taxon>Synergistia</taxon>
        <taxon>Synergistales</taxon>
        <taxon>Dethiosulfovibrionaceae</taxon>
        <taxon>Pyramidobacter</taxon>
    </lineage>
</organism>
<keyword evidence="1 2" id="KW-1003">Cell membrane</keyword>
<sequence length="72" mass="8180">MVLPIRGYKRWISPLLGHRCRFYPSCSSYAVEALKVHGPVKGLALAVWRLLRCGPWSEGGFDPVPPARKKRF</sequence>
<accession>A0A6L5YA53</accession>
<dbReference type="GO" id="GO:0005886">
    <property type="term" value="C:plasma membrane"/>
    <property type="evidence" value="ECO:0007669"/>
    <property type="project" value="UniProtKB-SubCell"/>
</dbReference>
<gene>
    <name evidence="3" type="primary">yidD</name>
    <name evidence="3" type="ORF">FYJ74_03895</name>
</gene>
<dbReference type="NCBIfam" id="TIGR00278">
    <property type="entry name" value="membrane protein insertion efficiency factor YidD"/>
    <property type="match status" value="1"/>
</dbReference>
<protein>
    <recommendedName>
        <fullName evidence="2">Putative membrane protein insertion efficiency factor</fullName>
    </recommendedName>
</protein>
<dbReference type="PANTHER" id="PTHR33383">
    <property type="entry name" value="MEMBRANE PROTEIN INSERTION EFFICIENCY FACTOR-RELATED"/>
    <property type="match status" value="1"/>
</dbReference>
<dbReference type="SMART" id="SM01234">
    <property type="entry name" value="Haemolytic"/>
    <property type="match status" value="1"/>
</dbReference>
<comment type="subcellular location">
    <subcellularLocation>
        <location evidence="2">Cell membrane</location>
        <topology evidence="2">Peripheral membrane protein</topology>
        <orientation evidence="2">Cytoplasmic side</orientation>
    </subcellularLocation>
</comment>
<name>A0A6L5YA53_9BACT</name>
<evidence type="ECO:0000256" key="1">
    <source>
        <dbReference type="ARBA" id="ARBA00022475"/>
    </source>
</evidence>